<reference evidence="1" key="1">
    <citation type="submission" date="2023-06" db="EMBL/GenBank/DDBJ databases">
        <title>Male Hemibagrus guttatus genome.</title>
        <authorList>
            <person name="Bian C."/>
        </authorList>
    </citation>
    <scope>NUCLEOTIDE SEQUENCE</scope>
    <source>
        <strain evidence="1">Male_cb2023</strain>
        <tissue evidence="1">Muscle</tissue>
    </source>
</reference>
<gene>
    <name evidence="1" type="ORF">QTP70_031966</name>
</gene>
<dbReference type="AlphaFoldDB" id="A0AAE0UZG5"/>
<evidence type="ECO:0000313" key="2">
    <source>
        <dbReference type="Proteomes" id="UP001274896"/>
    </source>
</evidence>
<evidence type="ECO:0000313" key="1">
    <source>
        <dbReference type="EMBL" id="KAK3529548.1"/>
    </source>
</evidence>
<name>A0AAE0UZG5_9TELE</name>
<organism evidence="1 2">
    <name type="scientific">Hemibagrus guttatus</name>
    <dbReference type="NCBI Taxonomy" id="175788"/>
    <lineage>
        <taxon>Eukaryota</taxon>
        <taxon>Metazoa</taxon>
        <taxon>Chordata</taxon>
        <taxon>Craniata</taxon>
        <taxon>Vertebrata</taxon>
        <taxon>Euteleostomi</taxon>
        <taxon>Actinopterygii</taxon>
        <taxon>Neopterygii</taxon>
        <taxon>Teleostei</taxon>
        <taxon>Ostariophysi</taxon>
        <taxon>Siluriformes</taxon>
        <taxon>Bagridae</taxon>
        <taxon>Hemibagrus</taxon>
    </lineage>
</organism>
<proteinExistence type="predicted"/>
<sequence length="136" mass="14887">MGKSKDLSEVDKGQIVMSRRLNQSISKNCSSCGVFLVCSAGCVCITYLGKTWHQDALWEEGKLAEEASCFGQYSAGKPAIHVDVTLIRTTYLSNVADHVHPFMETVFPDGCGLFQQDSAPCHKAKMAIYHRTPSGI</sequence>
<accession>A0AAE0UZG5</accession>
<dbReference type="Proteomes" id="UP001274896">
    <property type="component" value="Unassembled WGS sequence"/>
</dbReference>
<keyword evidence="2" id="KW-1185">Reference proteome</keyword>
<dbReference type="EMBL" id="JAUCMX010000012">
    <property type="protein sequence ID" value="KAK3529548.1"/>
    <property type="molecule type" value="Genomic_DNA"/>
</dbReference>
<comment type="caution">
    <text evidence="1">The sequence shown here is derived from an EMBL/GenBank/DDBJ whole genome shotgun (WGS) entry which is preliminary data.</text>
</comment>
<protein>
    <submittedName>
        <fullName evidence="1">Uncharacterized protein</fullName>
    </submittedName>
</protein>